<protein>
    <submittedName>
        <fullName evidence="1">Uncharacterized protein</fullName>
    </submittedName>
</protein>
<gene>
    <name evidence="1" type="ORF">S03H2_27493</name>
</gene>
<proteinExistence type="predicted"/>
<evidence type="ECO:0000313" key="1">
    <source>
        <dbReference type="EMBL" id="GAH49744.1"/>
    </source>
</evidence>
<sequence length="42" mass="4686">MCSALATIDFALKMYGAKEQECPEQKTLWPTLTVKDAEPITI</sequence>
<dbReference type="AlphaFoldDB" id="X1H7B6"/>
<dbReference type="EMBL" id="BARU01016550">
    <property type="protein sequence ID" value="GAH49744.1"/>
    <property type="molecule type" value="Genomic_DNA"/>
</dbReference>
<comment type="caution">
    <text evidence="1">The sequence shown here is derived from an EMBL/GenBank/DDBJ whole genome shotgun (WGS) entry which is preliminary data.</text>
</comment>
<accession>X1H7B6</accession>
<name>X1H7B6_9ZZZZ</name>
<reference evidence="1" key="1">
    <citation type="journal article" date="2014" name="Front. Microbiol.">
        <title>High frequency of phylogenetically diverse reductive dehalogenase-homologous genes in deep subseafloor sedimentary metagenomes.</title>
        <authorList>
            <person name="Kawai M."/>
            <person name="Futagami T."/>
            <person name="Toyoda A."/>
            <person name="Takaki Y."/>
            <person name="Nishi S."/>
            <person name="Hori S."/>
            <person name="Arai W."/>
            <person name="Tsubouchi T."/>
            <person name="Morono Y."/>
            <person name="Uchiyama I."/>
            <person name="Ito T."/>
            <person name="Fujiyama A."/>
            <person name="Inagaki F."/>
            <person name="Takami H."/>
        </authorList>
    </citation>
    <scope>NUCLEOTIDE SEQUENCE</scope>
    <source>
        <strain evidence="1">Expedition CK06-06</strain>
    </source>
</reference>
<organism evidence="1">
    <name type="scientific">marine sediment metagenome</name>
    <dbReference type="NCBI Taxonomy" id="412755"/>
    <lineage>
        <taxon>unclassified sequences</taxon>
        <taxon>metagenomes</taxon>
        <taxon>ecological metagenomes</taxon>
    </lineage>
</organism>